<keyword evidence="2" id="KW-1185">Reference proteome</keyword>
<name>A0ABP8WL23_9ACTN</name>
<dbReference type="InterPro" id="IPR009200">
    <property type="entry name" value="DUF1269_membrane"/>
</dbReference>
<protein>
    <submittedName>
        <fullName evidence="1">DUF1269 domain-containing protein</fullName>
    </submittedName>
</protein>
<gene>
    <name evidence="1" type="ORF">GCM10023349_01910</name>
</gene>
<dbReference type="EMBL" id="BAABKM010000001">
    <property type="protein sequence ID" value="GAA4690974.1"/>
    <property type="molecule type" value="Genomic_DNA"/>
</dbReference>
<sequence length="188" mass="20110">MSDRPGATGTPRDRAATASLTVWIYDSALGAAAGEVRLKNLRDRAALRVHDAITVSWMPGVHEPRIGHLRRETSAVAARSVLGGLVELLLRSASDAAAGIPALAQQLRGTGIDQLFLEEIVAQLHPETSALFVLSSHADLDQVRPVVERGLARGDVVLMHAQLPGEAPAVLRAAVRDLQARAGRRDFR</sequence>
<reference evidence="2" key="1">
    <citation type="journal article" date="2019" name="Int. J. Syst. Evol. Microbiol.">
        <title>The Global Catalogue of Microorganisms (GCM) 10K type strain sequencing project: providing services to taxonomists for standard genome sequencing and annotation.</title>
        <authorList>
            <consortium name="The Broad Institute Genomics Platform"/>
            <consortium name="The Broad Institute Genome Sequencing Center for Infectious Disease"/>
            <person name="Wu L."/>
            <person name="Ma J."/>
        </authorList>
    </citation>
    <scope>NUCLEOTIDE SEQUENCE [LARGE SCALE GENOMIC DNA]</scope>
    <source>
        <strain evidence="2">JCM 18531</strain>
    </source>
</reference>
<dbReference type="Pfam" id="PF06897">
    <property type="entry name" value="DUF1269"/>
    <property type="match status" value="1"/>
</dbReference>
<organism evidence="1 2">
    <name type="scientific">Nocardioides conyzicola</name>
    <dbReference type="NCBI Taxonomy" id="1651781"/>
    <lineage>
        <taxon>Bacteria</taxon>
        <taxon>Bacillati</taxon>
        <taxon>Actinomycetota</taxon>
        <taxon>Actinomycetes</taxon>
        <taxon>Propionibacteriales</taxon>
        <taxon>Nocardioidaceae</taxon>
        <taxon>Nocardioides</taxon>
    </lineage>
</organism>
<dbReference type="RefSeq" id="WP_345518322.1">
    <property type="nucleotide sequence ID" value="NZ_BAABKM010000001.1"/>
</dbReference>
<evidence type="ECO:0000313" key="1">
    <source>
        <dbReference type="EMBL" id="GAA4690974.1"/>
    </source>
</evidence>
<accession>A0ABP8WL23</accession>
<evidence type="ECO:0000313" key="2">
    <source>
        <dbReference type="Proteomes" id="UP001499974"/>
    </source>
</evidence>
<dbReference type="Proteomes" id="UP001499974">
    <property type="component" value="Unassembled WGS sequence"/>
</dbReference>
<comment type="caution">
    <text evidence="1">The sequence shown here is derived from an EMBL/GenBank/DDBJ whole genome shotgun (WGS) entry which is preliminary data.</text>
</comment>
<proteinExistence type="predicted"/>